<sequence length="189" mass="20795">MEEPHDASLGELQKRVSHVVKEILQEELQELKDLLVCFLRQQSLLSEEIKKRPSTQSTPKYCKRLAPAAMPKSFTDPRGSNGQPVTLEQLQKRHTEWLQTQAGGIGPVSSLPSPSQLRSVIAPASLKLQTGNDSPASGNDSPASASMSVMFRRALPIKRQYIHLANSLASVSSKTHRPRGVRSLRARAP</sequence>
<dbReference type="AlphaFoldDB" id="A0A813EAJ5"/>
<accession>A0A813EAJ5</accession>
<evidence type="ECO:0000313" key="2">
    <source>
        <dbReference type="Proteomes" id="UP000654075"/>
    </source>
</evidence>
<comment type="caution">
    <text evidence="1">The sequence shown here is derived from an EMBL/GenBank/DDBJ whole genome shotgun (WGS) entry which is preliminary data.</text>
</comment>
<dbReference type="EMBL" id="CAJNNV010007206">
    <property type="protein sequence ID" value="CAE8594622.1"/>
    <property type="molecule type" value="Genomic_DNA"/>
</dbReference>
<protein>
    <submittedName>
        <fullName evidence="1">Uncharacterized protein</fullName>
    </submittedName>
</protein>
<name>A0A813EAJ5_POLGL</name>
<proteinExistence type="predicted"/>
<reference evidence="1" key="1">
    <citation type="submission" date="2021-02" db="EMBL/GenBank/DDBJ databases">
        <authorList>
            <person name="Dougan E. K."/>
            <person name="Rhodes N."/>
            <person name="Thang M."/>
            <person name="Chan C."/>
        </authorList>
    </citation>
    <scope>NUCLEOTIDE SEQUENCE</scope>
</reference>
<gene>
    <name evidence="1" type="ORF">PGLA1383_LOCUS13152</name>
</gene>
<keyword evidence="2" id="KW-1185">Reference proteome</keyword>
<organism evidence="1 2">
    <name type="scientific">Polarella glacialis</name>
    <name type="common">Dinoflagellate</name>
    <dbReference type="NCBI Taxonomy" id="89957"/>
    <lineage>
        <taxon>Eukaryota</taxon>
        <taxon>Sar</taxon>
        <taxon>Alveolata</taxon>
        <taxon>Dinophyceae</taxon>
        <taxon>Suessiales</taxon>
        <taxon>Suessiaceae</taxon>
        <taxon>Polarella</taxon>
    </lineage>
</organism>
<dbReference type="Proteomes" id="UP000654075">
    <property type="component" value="Unassembled WGS sequence"/>
</dbReference>
<evidence type="ECO:0000313" key="1">
    <source>
        <dbReference type="EMBL" id="CAE8594622.1"/>
    </source>
</evidence>